<comment type="caution">
    <text evidence="2">The sequence shown here is derived from an EMBL/GenBank/DDBJ whole genome shotgun (WGS) entry which is preliminary data.</text>
</comment>
<reference evidence="2" key="1">
    <citation type="submission" date="2021-06" db="EMBL/GenBank/DDBJ databases">
        <authorList>
            <person name="Kallberg Y."/>
            <person name="Tangrot J."/>
            <person name="Rosling A."/>
        </authorList>
    </citation>
    <scope>NUCLEOTIDE SEQUENCE</scope>
    <source>
        <strain evidence="2">IA702</strain>
    </source>
</reference>
<protein>
    <submittedName>
        <fullName evidence="2">9443_t:CDS:1</fullName>
    </submittedName>
</protein>
<keyword evidence="3" id="KW-1185">Reference proteome</keyword>
<proteinExistence type="predicted"/>
<name>A0A9N9E116_9GLOM</name>
<evidence type="ECO:0000313" key="3">
    <source>
        <dbReference type="Proteomes" id="UP000789572"/>
    </source>
</evidence>
<accession>A0A9N9E116</accession>
<feature type="non-terminal residue" evidence="2">
    <location>
        <position position="356"/>
    </location>
</feature>
<dbReference type="OrthoDB" id="2434174at2759"/>
<sequence>MPNQEKRKRVPSNENVLSTSTQQAKRSKILDFREEGHPSLGTSCVQFATATRPMELNFPQAPKNSESELAARVSEAFGAAAGRPFAKENLERAKRWLHFRGLVISETTTGSEATLAQQIVQHLRHEIPHGFRLYTLDGNPIIPKGLLLLVAIAHYYAIRIVIFSTRCKPIEITPNEFSYTVALLRHQDSILSVGGWYPLELAKNWVERTPSVHMTPTPLMASPAAVKRPQGAAPKRKLPANYASISDDTLKDLLRIVMKERLQNDYEKEMKQNPTLKKLDDFKKTNINQTSPPRGYVQSVLKRLGETIDTSNMNGLGLSKCLGRMKDPSTMQIWKEVMEEYLAAISKNPNICTPSQ</sequence>
<dbReference type="Proteomes" id="UP000789572">
    <property type="component" value="Unassembled WGS sequence"/>
</dbReference>
<dbReference type="AlphaFoldDB" id="A0A9N9E116"/>
<gene>
    <name evidence="2" type="ORF">POCULU_LOCUS10444</name>
</gene>
<organism evidence="2 3">
    <name type="scientific">Paraglomus occultum</name>
    <dbReference type="NCBI Taxonomy" id="144539"/>
    <lineage>
        <taxon>Eukaryota</taxon>
        <taxon>Fungi</taxon>
        <taxon>Fungi incertae sedis</taxon>
        <taxon>Mucoromycota</taxon>
        <taxon>Glomeromycotina</taxon>
        <taxon>Glomeromycetes</taxon>
        <taxon>Paraglomerales</taxon>
        <taxon>Paraglomeraceae</taxon>
        <taxon>Paraglomus</taxon>
    </lineage>
</organism>
<evidence type="ECO:0000313" key="2">
    <source>
        <dbReference type="EMBL" id="CAG8660720.1"/>
    </source>
</evidence>
<evidence type="ECO:0000256" key="1">
    <source>
        <dbReference type="SAM" id="MobiDB-lite"/>
    </source>
</evidence>
<feature type="compositionally biased region" description="Polar residues" evidence="1">
    <location>
        <begin position="12"/>
        <end position="24"/>
    </location>
</feature>
<feature type="region of interest" description="Disordered" evidence="1">
    <location>
        <begin position="1"/>
        <end position="25"/>
    </location>
</feature>
<feature type="compositionally biased region" description="Basic residues" evidence="1">
    <location>
        <begin position="1"/>
        <end position="10"/>
    </location>
</feature>
<dbReference type="EMBL" id="CAJVPJ010005346">
    <property type="protein sequence ID" value="CAG8660720.1"/>
    <property type="molecule type" value="Genomic_DNA"/>
</dbReference>